<evidence type="ECO:0000313" key="2">
    <source>
        <dbReference type="Proteomes" id="UP000821845"/>
    </source>
</evidence>
<proteinExistence type="predicted"/>
<accession>A0ACB7SBN0</accession>
<sequence>MSCRGSTKRRRRRSCSEHPPVYFKRQPFFEVLAILLHPTRLRCRGGRGGRHSHGHKCLHFQFMAHHVNDIFTSLSRNTLTGSEYGVQVHLRFCLNDDALEQDDSYPADLTVKVNSQSFALPASIPVQEPYGVTARVHLPINIVSSCFLYPAVKNRVSVSWRSEGGREYAAGVFLVRKHSTATILRELRHTSVQNMTVTRELIKKVQQLANGEDVAVTSLHVSLTCPLSKKRMCVPCRAVGCKHVQCFDAPSYLQVNETRPTWVCPVCGRRAEFSSLVIDQLFMHIVEKAPRDCDSVVFRQDGSWAPSAPRRDRCHDGPGRASSSTARGWKGTPKSSSSEEAGRANKRRKTKFVDLTVDVIDLTENSGDEADGRGADVRLQTEHASDGNDSGDALSVEPSPPDVVRNDVSPEPECIEVVDSGFDLRKVIL</sequence>
<keyword evidence="2" id="KW-1185">Reference proteome</keyword>
<dbReference type="EMBL" id="CM023485">
    <property type="protein sequence ID" value="KAH6931334.1"/>
    <property type="molecule type" value="Genomic_DNA"/>
</dbReference>
<dbReference type="Proteomes" id="UP000821845">
    <property type="component" value="Chromosome 5"/>
</dbReference>
<comment type="caution">
    <text evidence="1">The sequence shown here is derived from an EMBL/GenBank/DDBJ whole genome shotgun (WGS) entry which is preliminary data.</text>
</comment>
<evidence type="ECO:0000313" key="1">
    <source>
        <dbReference type="EMBL" id="KAH6931334.1"/>
    </source>
</evidence>
<gene>
    <name evidence="1" type="ORF">HPB50_023557</name>
</gene>
<reference evidence="1" key="1">
    <citation type="submission" date="2020-05" db="EMBL/GenBank/DDBJ databases">
        <title>Large-scale comparative analyses of tick genomes elucidate their genetic diversity and vector capacities.</title>
        <authorList>
            <person name="Jia N."/>
            <person name="Wang J."/>
            <person name="Shi W."/>
            <person name="Du L."/>
            <person name="Sun Y."/>
            <person name="Zhan W."/>
            <person name="Jiang J."/>
            <person name="Wang Q."/>
            <person name="Zhang B."/>
            <person name="Ji P."/>
            <person name="Sakyi L.B."/>
            <person name="Cui X."/>
            <person name="Yuan T."/>
            <person name="Jiang B."/>
            <person name="Yang W."/>
            <person name="Lam T.T.-Y."/>
            <person name="Chang Q."/>
            <person name="Ding S."/>
            <person name="Wang X."/>
            <person name="Zhu J."/>
            <person name="Ruan X."/>
            <person name="Zhao L."/>
            <person name="Wei J."/>
            <person name="Que T."/>
            <person name="Du C."/>
            <person name="Cheng J."/>
            <person name="Dai P."/>
            <person name="Han X."/>
            <person name="Huang E."/>
            <person name="Gao Y."/>
            <person name="Liu J."/>
            <person name="Shao H."/>
            <person name="Ye R."/>
            <person name="Li L."/>
            <person name="Wei W."/>
            <person name="Wang X."/>
            <person name="Wang C."/>
            <person name="Yang T."/>
            <person name="Huo Q."/>
            <person name="Li W."/>
            <person name="Guo W."/>
            <person name="Chen H."/>
            <person name="Zhou L."/>
            <person name="Ni X."/>
            <person name="Tian J."/>
            <person name="Zhou Y."/>
            <person name="Sheng Y."/>
            <person name="Liu T."/>
            <person name="Pan Y."/>
            <person name="Xia L."/>
            <person name="Li J."/>
            <person name="Zhao F."/>
            <person name="Cao W."/>
        </authorList>
    </citation>
    <scope>NUCLEOTIDE SEQUENCE</scope>
    <source>
        <strain evidence="1">Hyas-2018</strain>
    </source>
</reference>
<name>A0ACB7SBN0_HYAAI</name>
<organism evidence="1 2">
    <name type="scientific">Hyalomma asiaticum</name>
    <name type="common">Tick</name>
    <dbReference type="NCBI Taxonomy" id="266040"/>
    <lineage>
        <taxon>Eukaryota</taxon>
        <taxon>Metazoa</taxon>
        <taxon>Ecdysozoa</taxon>
        <taxon>Arthropoda</taxon>
        <taxon>Chelicerata</taxon>
        <taxon>Arachnida</taxon>
        <taxon>Acari</taxon>
        <taxon>Parasitiformes</taxon>
        <taxon>Ixodida</taxon>
        <taxon>Ixodoidea</taxon>
        <taxon>Ixodidae</taxon>
        <taxon>Hyalomminae</taxon>
        <taxon>Hyalomma</taxon>
    </lineage>
</organism>
<protein>
    <submittedName>
        <fullName evidence="1">Uncharacterized protein</fullName>
    </submittedName>
</protein>